<organism evidence="2 3">
    <name type="scientific">Blastocystis sp. subtype 1 (strain ATCC 50177 / NandII)</name>
    <dbReference type="NCBI Taxonomy" id="478820"/>
    <lineage>
        <taxon>Eukaryota</taxon>
        <taxon>Sar</taxon>
        <taxon>Stramenopiles</taxon>
        <taxon>Bigyra</taxon>
        <taxon>Opalozoa</taxon>
        <taxon>Opalinata</taxon>
        <taxon>Blastocystidae</taxon>
        <taxon>Blastocystis</taxon>
    </lineage>
</organism>
<reference evidence="2 3" key="1">
    <citation type="submission" date="2016-05" db="EMBL/GenBank/DDBJ databases">
        <title>Nuclear genome of Blastocystis sp. subtype 1 NandII.</title>
        <authorList>
            <person name="Gentekaki E."/>
            <person name="Curtis B."/>
            <person name="Stairs C."/>
            <person name="Eme L."/>
            <person name="Herman E."/>
            <person name="Klimes V."/>
            <person name="Arias M.C."/>
            <person name="Elias M."/>
            <person name="Hilliou F."/>
            <person name="Klute M."/>
            <person name="Malik S.-B."/>
            <person name="Pightling A."/>
            <person name="Rachubinski R."/>
            <person name="Salas D."/>
            <person name="Schlacht A."/>
            <person name="Suga H."/>
            <person name="Archibald J."/>
            <person name="Ball S.G."/>
            <person name="Clark G."/>
            <person name="Dacks J."/>
            <person name="Van Der Giezen M."/>
            <person name="Tsaousis A."/>
            <person name="Roger A."/>
        </authorList>
    </citation>
    <scope>NUCLEOTIDE SEQUENCE [LARGE SCALE GENOMIC DNA]</scope>
    <source>
        <strain evidence="3">ATCC 50177 / NandII</strain>
    </source>
</reference>
<comment type="caution">
    <text evidence="2">The sequence shown here is derived from an EMBL/GenBank/DDBJ whole genome shotgun (WGS) entry which is preliminary data.</text>
</comment>
<evidence type="ECO:0000256" key="1">
    <source>
        <dbReference type="SAM" id="MobiDB-lite"/>
    </source>
</evidence>
<accession>A0A196S7M5</accession>
<feature type="compositionally biased region" description="Basic and acidic residues" evidence="1">
    <location>
        <begin position="128"/>
        <end position="138"/>
    </location>
</feature>
<sequence length="186" mass="21049">MPLKRFSSWDEKKVFRFVPLDVASSNIMLDYGFSPIFELVACETRKMACVFRHLLKKWRLIADHSHELSLHACRVGTEPGSSLYEHTCAGTTLREFCGAVMGVTTIKYSWEDYVKDASISDTLSSQEISREDSRDVSEASRCAPEASQDASHKIDDTKPLWENVDFCSILQSFELDEPISDCLIVP</sequence>
<dbReference type="EMBL" id="LXWW01000472">
    <property type="protein sequence ID" value="OAO13055.1"/>
    <property type="molecule type" value="Genomic_DNA"/>
</dbReference>
<keyword evidence="3" id="KW-1185">Reference proteome</keyword>
<name>A0A196S7M5_BLAHN</name>
<dbReference type="AlphaFoldDB" id="A0A196S7M5"/>
<dbReference type="OrthoDB" id="10579250at2759"/>
<evidence type="ECO:0000313" key="2">
    <source>
        <dbReference type="EMBL" id="OAO13055.1"/>
    </source>
</evidence>
<feature type="region of interest" description="Disordered" evidence="1">
    <location>
        <begin position="128"/>
        <end position="154"/>
    </location>
</feature>
<proteinExistence type="predicted"/>
<protein>
    <submittedName>
        <fullName evidence="2">Uncharacterized protein</fullName>
    </submittedName>
</protein>
<evidence type="ECO:0000313" key="3">
    <source>
        <dbReference type="Proteomes" id="UP000078348"/>
    </source>
</evidence>
<gene>
    <name evidence="2" type="ORF">AV274_5272</name>
</gene>
<dbReference type="Proteomes" id="UP000078348">
    <property type="component" value="Unassembled WGS sequence"/>
</dbReference>